<dbReference type="InterPro" id="IPR007936">
    <property type="entry name" value="VapE-like_dom"/>
</dbReference>
<feature type="domain" description="Virulence-associated protein E-like" evidence="1">
    <location>
        <begin position="113"/>
        <end position="337"/>
    </location>
</feature>
<dbReference type="AlphaFoldDB" id="A0A9X4RSN5"/>
<dbReference type="EMBL" id="JANFML010000026">
    <property type="protein sequence ID" value="MDG4512784.1"/>
    <property type="molecule type" value="Genomic_DNA"/>
</dbReference>
<evidence type="ECO:0000259" key="1">
    <source>
        <dbReference type="Pfam" id="PF05272"/>
    </source>
</evidence>
<organism evidence="2 3">
    <name type="scientific">Streptococcus suis</name>
    <dbReference type="NCBI Taxonomy" id="1307"/>
    <lineage>
        <taxon>Bacteria</taxon>
        <taxon>Bacillati</taxon>
        <taxon>Bacillota</taxon>
        <taxon>Bacilli</taxon>
        <taxon>Lactobacillales</taxon>
        <taxon>Streptococcaceae</taxon>
        <taxon>Streptococcus</taxon>
    </lineage>
</organism>
<dbReference type="PANTHER" id="PTHR34985">
    <property type="entry name" value="SLR0554 PROTEIN"/>
    <property type="match status" value="1"/>
</dbReference>
<gene>
    <name evidence="2" type="ORF">NOL15_08035</name>
</gene>
<accession>A0A9X4RSN5</accession>
<reference evidence="2" key="1">
    <citation type="submission" date="2022-07" db="EMBL/GenBank/DDBJ databases">
        <title>Whole Genome Sequencing of Streptococcus suis.</title>
        <authorList>
            <person name="Dai X."/>
            <person name="Huang J."/>
            <person name="Wang L."/>
        </authorList>
    </citation>
    <scope>NUCLEOTIDE SEQUENCE</scope>
    <source>
        <strain evidence="2">SFB2</strain>
    </source>
</reference>
<sequence>MREESGNIAGIREQLITTDKGAVKQCIRNVVTVFENDPKFKGAIRYNMMTDRNDIVKGLGWYRERPALTDSDIDHIMLYLEEHYSLTTEKKIKSAINVVAIENKYHPIREKLGSLVWDGKERIKDVLHHFLGADQNNYVYEAMKVLLLGAISRVYRPGTKFEYMLILVGGQGAGKSTFFRFLAINDSWFTDDLKKLDDENVFRKMQGHLIIELSEMIATASARSIEDIKSFISRQSDIYKVPYETQPKDRPRQCVFGGTSNAMDTLPLDRTGNRRFMPVMVYPDRAECHILKNEELSRKYIEQVWAEAMEIYRSGEFRLMLSRESAEYLKDYQKQFMPEDADAGMILAFLDNFKGDRVCSKMLWKEALHRDYEPKRIELKQICDIMNNSVTDWIMSDGAMHFGVYGKQRGWVRAGFSQGIPDKADSDGFMAVPKQLELEIPFK</sequence>
<name>A0A9X4RSN5_STRSU</name>
<comment type="caution">
    <text evidence="2">The sequence shown here is derived from an EMBL/GenBank/DDBJ whole genome shotgun (WGS) entry which is preliminary data.</text>
</comment>
<dbReference type="PANTHER" id="PTHR34985:SF1">
    <property type="entry name" value="SLR0554 PROTEIN"/>
    <property type="match status" value="1"/>
</dbReference>
<protein>
    <submittedName>
        <fullName evidence="2">Virulence-associated E family protein</fullName>
    </submittedName>
</protein>
<proteinExistence type="predicted"/>
<evidence type="ECO:0000313" key="3">
    <source>
        <dbReference type="Proteomes" id="UP001152879"/>
    </source>
</evidence>
<dbReference type="Proteomes" id="UP001152879">
    <property type="component" value="Unassembled WGS sequence"/>
</dbReference>
<dbReference type="Pfam" id="PF05272">
    <property type="entry name" value="VapE-like_dom"/>
    <property type="match status" value="1"/>
</dbReference>
<evidence type="ECO:0000313" key="2">
    <source>
        <dbReference type="EMBL" id="MDG4512784.1"/>
    </source>
</evidence>